<dbReference type="EMBL" id="JH921434">
    <property type="protein sequence ID" value="EKD18036.1"/>
    <property type="molecule type" value="Genomic_DNA"/>
</dbReference>
<dbReference type="OrthoDB" id="2107166at2759"/>
<dbReference type="KEGG" id="mbe:MBM_03808"/>
<dbReference type="PROSITE" id="PS51782">
    <property type="entry name" value="LYSM"/>
    <property type="match status" value="1"/>
</dbReference>
<keyword evidence="3" id="KW-1185">Reference proteome</keyword>
<evidence type="ECO:0000313" key="2">
    <source>
        <dbReference type="EMBL" id="EKD18036.1"/>
    </source>
</evidence>
<reference evidence="2 3" key="1">
    <citation type="journal article" date="2012" name="BMC Genomics">
        <title>Sequencing the genome of Marssonina brunnea reveals fungus-poplar co-evolution.</title>
        <authorList>
            <person name="Zhu S."/>
            <person name="Cao Y.-Z."/>
            <person name="Jiang C."/>
            <person name="Tan B.-Y."/>
            <person name="Wang Z."/>
            <person name="Feng S."/>
            <person name="Zhang L."/>
            <person name="Su X.-H."/>
            <person name="Brejova B."/>
            <person name="Vinar T."/>
            <person name="Xu M."/>
            <person name="Wang M.-X."/>
            <person name="Zhang S.-G."/>
            <person name="Huang M.-R."/>
            <person name="Wu R."/>
            <person name="Zhou Y."/>
        </authorList>
    </citation>
    <scope>NUCLEOTIDE SEQUENCE [LARGE SCALE GENOMIC DNA]</scope>
    <source>
        <strain evidence="2 3">MB_m1</strain>
    </source>
</reference>
<dbReference type="InParanoid" id="K1WYD7"/>
<dbReference type="AlphaFoldDB" id="K1WYD7"/>
<dbReference type="InterPro" id="IPR036779">
    <property type="entry name" value="LysM_dom_sf"/>
</dbReference>
<dbReference type="Pfam" id="PF01476">
    <property type="entry name" value="LysM"/>
    <property type="match status" value="1"/>
</dbReference>
<protein>
    <submittedName>
        <fullName evidence="2">Putative Ecp7(P20)</fullName>
    </submittedName>
</protein>
<accession>K1WYD7</accession>
<dbReference type="eggNOG" id="ENOG502SS8R">
    <property type="taxonomic scope" value="Eukaryota"/>
</dbReference>
<dbReference type="CDD" id="cd00118">
    <property type="entry name" value="LysM"/>
    <property type="match status" value="1"/>
</dbReference>
<organism evidence="2 3">
    <name type="scientific">Marssonina brunnea f. sp. multigermtubi (strain MB_m1)</name>
    <name type="common">Marssonina leaf spot fungus</name>
    <dbReference type="NCBI Taxonomy" id="1072389"/>
    <lineage>
        <taxon>Eukaryota</taxon>
        <taxon>Fungi</taxon>
        <taxon>Dikarya</taxon>
        <taxon>Ascomycota</taxon>
        <taxon>Pezizomycotina</taxon>
        <taxon>Leotiomycetes</taxon>
        <taxon>Helotiales</taxon>
        <taxon>Drepanopezizaceae</taxon>
        <taxon>Drepanopeziza</taxon>
    </lineage>
</organism>
<evidence type="ECO:0000313" key="3">
    <source>
        <dbReference type="Proteomes" id="UP000006753"/>
    </source>
</evidence>
<proteinExistence type="predicted"/>
<dbReference type="Proteomes" id="UP000006753">
    <property type="component" value="Unassembled WGS sequence"/>
</dbReference>
<dbReference type="HOGENOM" id="CLU_149482_0_0_1"/>
<name>K1WYD7_MARBU</name>
<sequence length="179" mass="19205">MSNSSITVLLHCTTQPSSYKLNSFKRLLLSTNSTMRFNNSLFLLASFLGVATAFRRSCRPNASGKPAGTGFYTITTSDTWENIAADFCSSAGELKVMNHATSFETGAFLSVPCKTRKRDCSRIQGDSEGNGYYTVVAGDDLANIAGDFCTDANTLQQKNPTTSSNPQAGAILVVPCGWN</sequence>
<dbReference type="Gene3D" id="3.10.350.10">
    <property type="entry name" value="LysM domain"/>
    <property type="match status" value="1"/>
</dbReference>
<dbReference type="SUPFAM" id="SSF54106">
    <property type="entry name" value="LysM domain"/>
    <property type="match status" value="1"/>
</dbReference>
<dbReference type="InterPro" id="IPR018392">
    <property type="entry name" value="LysM"/>
</dbReference>
<gene>
    <name evidence="2" type="ORF">MBM_03808</name>
</gene>
<feature type="domain" description="LysM" evidence="1">
    <location>
        <begin position="131"/>
        <end position="174"/>
    </location>
</feature>
<evidence type="ECO:0000259" key="1">
    <source>
        <dbReference type="PROSITE" id="PS51782"/>
    </source>
</evidence>